<feature type="domain" description="AMP-dependent synthetase/ligase" evidence="1">
    <location>
        <begin position="45"/>
        <end position="408"/>
    </location>
</feature>
<dbReference type="Gene3D" id="3.40.50.12780">
    <property type="entry name" value="N-terminal domain of ligase-like"/>
    <property type="match status" value="1"/>
</dbReference>
<accession>A0A2M9G346</accession>
<dbReference type="InterPro" id="IPR020845">
    <property type="entry name" value="AMP-binding_CS"/>
</dbReference>
<dbReference type="EMBL" id="PHIG01000031">
    <property type="protein sequence ID" value="PJK30133.1"/>
    <property type="molecule type" value="Genomic_DNA"/>
</dbReference>
<reference evidence="2 3" key="1">
    <citation type="submission" date="2017-11" db="EMBL/GenBank/DDBJ databases">
        <title>Draft genome sequence of Rhizobiales bacterium SY3-13.</title>
        <authorList>
            <person name="Sun C."/>
        </authorList>
    </citation>
    <scope>NUCLEOTIDE SEQUENCE [LARGE SCALE GENOMIC DNA]</scope>
    <source>
        <strain evidence="2 3">SY3-13</strain>
    </source>
</reference>
<dbReference type="Pfam" id="PF23562">
    <property type="entry name" value="AMP-binding_C_3"/>
    <property type="match status" value="1"/>
</dbReference>
<evidence type="ECO:0000313" key="2">
    <source>
        <dbReference type="EMBL" id="PJK30133.1"/>
    </source>
</evidence>
<dbReference type="RefSeq" id="WP_109793100.1">
    <property type="nucleotide sequence ID" value="NZ_PHIG01000031.1"/>
</dbReference>
<dbReference type="InterPro" id="IPR050237">
    <property type="entry name" value="ATP-dep_AMP-bd_enzyme"/>
</dbReference>
<proteinExistence type="predicted"/>
<dbReference type="SUPFAM" id="SSF56801">
    <property type="entry name" value="Acetyl-CoA synthetase-like"/>
    <property type="match status" value="1"/>
</dbReference>
<dbReference type="PANTHER" id="PTHR43767:SF1">
    <property type="entry name" value="NONRIBOSOMAL PEPTIDE SYNTHASE PES1 (EUROFUNG)-RELATED"/>
    <property type="match status" value="1"/>
</dbReference>
<organism evidence="2 3">
    <name type="scientific">Minwuia thermotolerans</name>
    <dbReference type="NCBI Taxonomy" id="2056226"/>
    <lineage>
        <taxon>Bacteria</taxon>
        <taxon>Pseudomonadati</taxon>
        <taxon>Pseudomonadota</taxon>
        <taxon>Alphaproteobacteria</taxon>
        <taxon>Minwuiales</taxon>
        <taxon>Minwuiaceae</taxon>
        <taxon>Minwuia</taxon>
    </lineage>
</organism>
<protein>
    <submittedName>
        <fullName evidence="2">Feruloyl-CoA synthase</fullName>
    </submittedName>
</protein>
<dbReference type="Pfam" id="PF00501">
    <property type="entry name" value="AMP-binding"/>
    <property type="match status" value="1"/>
</dbReference>
<gene>
    <name evidence="2" type="ORF">CVT23_08580</name>
</gene>
<dbReference type="InterPro" id="IPR000873">
    <property type="entry name" value="AMP-dep_synth/lig_dom"/>
</dbReference>
<keyword evidence="3" id="KW-1185">Reference proteome</keyword>
<dbReference type="Proteomes" id="UP000229498">
    <property type="component" value="Unassembled WGS sequence"/>
</dbReference>
<evidence type="ECO:0000313" key="3">
    <source>
        <dbReference type="Proteomes" id="UP000229498"/>
    </source>
</evidence>
<name>A0A2M9G346_9PROT</name>
<dbReference type="PANTHER" id="PTHR43767">
    <property type="entry name" value="LONG-CHAIN-FATTY-ACID--COA LIGASE"/>
    <property type="match status" value="1"/>
</dbReference>
<comment type="caution">
    <text evidence="2">The sequence shown here is derived from an EMBL/GenBank/DDBJ whole genome shotgun (WGS) entry which is preliminary data.</text>
</comment>
<dbReference type="OrthoDB" id="9803968at2"/>
<evidence type="ECO:0000259" key="1">
    <source>
        <dbReference type="Pfam" id="PF00501"/>
    </source>
</evidence>
<dbReference type="AlphaFoldDB" id="A0A2M9G346"/>
<dbReference type="InterPro" id="IPR042099">
    <property type="entry name" value="ANL_N_sf"/>
</dbReference>
<sequence length="582" mass="61590">MGATIADRMLARRAEREVLPGGGFVLSSPAALGEHPPTIGAALGEQAARRPDAPFLRYRDGDGWATLSYADTLGRANAVAHRLRELGLSSERPLMILSGNSIGHALASLGAIVAGVPVVPVSPAYSLMSGDMGKIAHIAGLVTPGALYADAREPFGKAIAAAGPDLPLLQAADITERATAESDPDAHTGPDDIAKILFTSGSTGMPKGVINTHRMLCANQAMIQAGWPFVMEAPPVLVDWLPWNHTFGGNFCFNLALFNGGVFHIDDGKPAPGLIERTVENLRLASPNLYFNVPAGFAALLPFLEDDAALRENFFRDLELIFYAGAALPQDLWERLEKVAARSGKEPPMMVSAWGSTETSPLATLVHFPIPRAGNIGLPAPGVELKFAPVGDKLELRVKGPNVTPGYWRQPELTAAAFDADGFYRMGDAGYLADDADPSAGVIFDGRVSEDFKLMTGTWVSTGALRVRLVAACAPLVQDMIVCGHDRAEVGVLIWRGPGAADMAVDRLTDELSQRLAAWNAGNPGSSTAVRRFRVLETPPSIDANEITDKGYVNQGAALAARAADLAALYDDAAAGTYLVAR</sequence>
<dbReference type="PROSITE" id="PS00455">
    <property type="entry name" value="AMP_BINDING"/>
    <property type="match status" value="1"/>
</dbReference>